<feature type="domain" description="Flavodoxin" evidence="1">
    <location>
        <begin position="4"/>
        <end position="153"/>
    </location>
</feature>
<dbReference type="Pfam" id="PF12724">
    <property type="entry name" value="Flavodoxin_5"/>
    <property type="match status" value="1"/>
</dbReference>
<accession>A0A964TAK3</accession>
<evidence type="ECO:0000259" key="1">
    <source>
        <dbReference type="Pfam" id="PF12724"/>
    </source>
</evidence>
<dbReference type="InterPro" id="IPR026816">
    <property type="entry name" value="Flavodoxin_dom"/>
</dbReference>
<protein>
    <submittedName>
        <fullName evidence="2">Protoporphyrinogen oxidase</fullName>
    </submittedName>
</protein>
<dbReference type="GO" id="GO:0070819">
    <property type="term" value="F:menaquinone-dependent protoporphyrinogen oxidase activity"/>
    <property type="evidence" value="ECO:0007669"/>
    <property type="project" value="TreeGrafter"/>
</dbReference>
<gene>
    <name evidence="2" type="ORF">GTQ34_05185</name>
</gene>
<dbReference type="InterPro" id="IPR029039">
    <property type="entry name" value="Flavoprotein-like_sf"/>
</dbReference>
<dbReference type="Gene3D" id="3.40.50.360">
    <property type="match status" value="1"/>
</dbReference>
<dbReference type="SUPFAM" id="SSF52218">
    <property type="entry name" value="Flavoproteins"/>
    <property type="match status" value="1"/>
</dbReference>
<dbReference type="PANTHER" id="PTHR38030">
    <property type="entry name" value="PROTOPORPHYRINOGEN IX DEHYDROGENASE [MENAQUINONE]"/>
    <property type="match status" value="1"/>
</dbReference>
<dbReference type="GO" id="GO:0006783">
    <property type="term" value="P:heme biosynthetic process"/>
    <property type="evidence" value="ECO:0007669"/>
    <property type="project" value="TreeGrafter"/>
</dbReference>
<evidence type="ECO:0000313" key="2">
    <source>
        <dbReference type="EMBL" id="NAY91307.1"/>
    </source>
</evidence>
<proteinExistence type="predicted"/>
<sequence length="180" mass="20436">MRILIIYGTSEGQTRKISRFMEEVLQAEGHQVVIADATEEPPAPDAFDAVLVGSSIHAHKYHSAVKHYVQENLQNLNQMPTAFFSVCMAVAYDIEEEHREAHNIAMEFLDKTGWNTHEVIQIAGALKYTQYDYFKKLVMRMIAKKQGGATDTSSDYEYTDWKAVKTFALRFVENIPAKAS</sequence>
<dbReference type="AlphaFoldDB" id="A0A964TAK3"/>
<keyword evidence="3" id="KW-1185">Reference proteome</keyword>
<dbReference type="RefSeq" id="WP_166522678.1">
    <property type="nucleotide sequence ID" value="NZ_JAAABI010000001.1"/>
</dbReference>
<dbReference type="Proteomes" id="UP000667650">
    <property type="component" value="Unassembled WGS sequence"/>
</dbReference>
<comment type="caution">
    <text evidence="2">The sequence shown here is derived from an EMBL/GenBank/DDBJ whole genome shotgun (WGS) entry which is preliminary data.</text>
</comment>
<name>A0A964TAK3_9FLAO</name>
<dbReference type="InterPro" id="IPR052200">
    <property type="entry name" value="Protoporphyrinogen_IX_DH"/>
</dbReference>
<reference evidence="2" key="1">
    <citation type="submission" date="2020-01" db="EMBL/GenBank/DDBJ databases">
        <title>Muricauda ochracea sp. nov., isolated from a tidal flat of Garorim bay in Korea.</title>
        <authorList>
            <person name="Kim D."/>
            <person name="Yoo Y."/>
            <person name="Kim J.-J."/>
        </authorList>
    </citation>
    <scope>NUCLEOTIDE SEQUENCE</scope>
    <source>
        <strain evidence="2">JGD-17</strain>
    </source>
</reference>
<dbReference type="GO" id="GO:0010181">
    <property type="term" value="F:FMN binding"/>
    <property type="evidence" value="ECO:0007669"/>
    <property type="project" value="TreeGrafter"/>
</dbReference>
<evidence type="ECO:0000313" key="3">
    <source>
        <dbReference type="Proteomes" id="UP000667650"/>
    </source>
</evidence>
<dbReference type="PANTHER" id="PTHR38030:SF2">
    <property type="entry name" value="PROTOPORPHYRINOGEN IX DEHYDROGENASE [QUINONE]"/>
    <property type="match status" value="1"/>
</dbReference>
<organism evidence="2 3">
    <name type="scientific">Flagellimonas ochracea</name>
    <dbReference type="NCBI Taxonomy" id="2696472"/>
    <lineage>
        <taxon>Bacteria</taxon>
        <taxon>Pseudomonadati</taxon>
        <taxon>Bacteroidota</taxon>
        <taxon>Flavobacteriia</taxon>
        <taxon>Flavobacteriales</taxon>
        <taxon>Flavobacteriaceae</taxon>
        <taxon>Flagellimonas</taxon>
    </lineage>
</organism>
<dbReference type="EMBL" id="JAAABI010000001">
    <property type="protein sequence ID" value="NAY91307.1"/>
    <property type="molecule type" value="Genomic_DNA"/>
</dbReference>